<dbReference type="AlphaFoldDB" id="A0AAP4BNM8"/>
<dbReference type="CDD" id="cd05213">
    <property type="entry name" value="NAD_bind_Glutamyl_tRNA_reduct"/>
    <property type="match status" value="1"/>
</dbReference>
<evidence type="ECO:0000256" key="9">
    <source>
        <dbReference type="PIRSR" id="PIRSR000445-1"/>
    </source>
</evidence>
<dbReference type="GO" id="GO:0008883">
    <property type="term" value="F:glutamyl-tRNA reductase activity"/>
    <property type="evidence" value="ECO:0007669"/>
    <property type="project" value="UniProtKB-UniRule"/>
</dbReference>
<comment type="caution">
    <text evidence="19">The sequence shown here is derived from an EMBL/GenBank/DDBJ whole genome shotgun (WGS) entry which is preliminary data.</text>
</comment>
<evidence type="ECO:0000259" key="15">
    <source>
        <dbReference type="Pfam" id="PF00745"/>
    </source>
</evidence>
<dbReference type="NCBIfam" id="TIGR01035">
    <property type="entry name" value="hemA"/>
    <property type="match status" value="1"/>
</dbReference>
<feature type="site" description="Important for activity" evidence="8 12">
    <location>
        <position position="99"/>
    </location>
</feature>
<dbReference type="InterPro" id="IPR036453">
    <property type="entry name" value="GluRdtase_dimer_dom_sf"/>
</dbReference>
<evidence type="ECO:0000313" key="21">
    <source>
        <dbReference type="Proteomes" id="UP001239759"/>
    </source>
</evidence>
<dbReference type="PIRSF" id="PIRSF000445">
    <property type="entry name" value="4pyrrol_synth_GluRdtase"/>
    <property type="match status" value="1"/>
</dbReference>
<name>A0AAP4BNM8_9CORY</name>
<dbReference type="PANTHER" id="PTHR43013">
    <property type="entry name" value="GLUTAMYL-TRNA REDUCTASE"/>
    <property type="match status" value="1"/>
</dbReference>
<dbReference type="GO" id="GO:0019353">
    <property type="term" value="P:protoporphyrinogen IX biosynthetic process from glutamate"/>
    <property type="evidence" value="ECO:0007669"/>
    <property type="project" value="TreeGrafter"/>
</dbReference>
<evidence type="ECO:0000256" key="14">
    <source>
        <dbReference type="SAM" id="MobiDB-lite"/>
    </source>
</evidence>
<feature type="binding site" evidence="8 10">
    <location>
        <begin position="49"/>
        <end position="52"/>
    </location>
    <ligand>
        <name>substrate</name>
    </ligand>
</feature>
<evidence type="ECO:0000256" key="3">
    <source>
        <dbReference type="ARBA" id="ARBA00012970"/>
    </source>
</evidence>
<dbReference type="Proteomes" id="UP001239759">
    <property type="component" value="Unassembled WGS sequence"/>
</dbReference>
<proteinExistence type="inferred from homology"/>
<dbReference type="InterPro" id="IPR036291">
    <property type="entry name" value="NAD(P)-bd_dom_sf"/>
</dbReference>
<dbReference type="InterPro" id="IPR000343">
    <property type="entry name" value="4pyrrol_synth_GluRdtase"/>
</dbReference>
<comment type="pathway">
    <text evidence="1 8 13">Porphyrin-containing compound metabolism; protoporphyrin-IX biosynthesis; 5-aminolevulinate from L-glutamyl-tRNA(Glu): step 1/2.</text>
</comment>
<dbReference type="Pfam" id="PF00745">
    <property type="entry name" value="GlutR_dimer"/>
    <property type="match status" value="1"/>
</dbReference>
<dbReference type="FunFam" id="3.30.460.30:FF:000001">
    <property type="entry name" value="Glutamyl-tRNA reductase"/>
    <property type="match status" value="1"/>
</dbReference>
<comment type="catalytic activity">
    <reaction evidence="7 8 13">
        <text>(S)-4-amino-5-oxopentanoate + tRNA(Glu) + NADP(+) = L-glutamyl-tRNA(Glu) + NADPH + H(+)</text>
        <dbReference type="Rhea" id="RHEA:12344"/>
        <dbReference type="Rhea" id="RHEA-COMP:9663"/>
        <dbReference type="Rhea" id="RHEA-COMP:9680"/>
        <dbReference type="ChEBI" id="CHEBI:15378"/>
        <dbReference type="ChEBI" id="CHEBI:57501"/>
        <dbReference type="ChEBI" id="CHEBI:57783"/>
        <dbReference type="ChEBI" id="CHEBI:58349"/>
        <dbReference type="ChEBI" id="CHEBI:78442"/>
        <dbReference type="ChEBI" id="CHEBI:78520"/>
        <dbReference type="EC" id="1.2.1.70"/>
    </reaction>
</comment>
<comment type="similarity">
    <text evidence="2 8 13">Belongs to the glutamyl-tRNA reductase family.</text>
</comment>
<feature type="domain" description="Quinate/shikimate 5-dehydrogenase/glutamyl-tRNA reductase" evidence="16">
    <location>
        <begin position="203"/>
        <end position="326"/>
    </location>
</feature>
<evidence type="ECO:0000256" key="13">
    <source>
        <dbReference type="RuleBase" id="RU000584"/>
    </source>
</evidence>
<dbReference type="Pfam" id="PF05201">
    <property type="entry name" value="GlutR_N"/>
    <property type="match status" value="1"/>
</dbReference>
<evidence type="ECO:0000259" key="16">
    <source>
        <dbReference type="Pfam" id="PF01488"/>
    </source>
</evidence>
<dbReference type="SUPFAM" id="SSF69075">
    <property type="entry name" value="Glutamyl tRNA-reductase dimerization domain"/>
    <property type="match status" value="1"/>
</dbReference>
<dbReference type="PROSITE" id="PS00747">
    <property type="entry name" value="GLUTR"/>
    <property type="match status" value="1"/>
</dbReference>
<dbReference type="Gene3D" id="3.40.50.720">
    <property type="entry name" value="NAD(P)-binding Rossmann-like Domain"/>
    <property type="match status" value="1"/>
</dbReference>
<evidence type="ECO:0000256" key="2">
    <source>
        <dbReference type="ARBA" id="ARBA00005916"/>
    </source>
</evidence>
<comment type="function">
    <text evidence="8">Catalyzes the NADPH-dependent reduction of glutamyl-tRNA(Glu) to glutamate 1-semialdehyde (GSA).</text>
</comment>
<accession>A0AAP4BNM8</accession>
<dbReference type="PANTHER" id="PTHR43013:SF1">
    <property type="entry name" value="GLUTAMYL-TRNA REDUCTASE"/>
    <property type="match status" value="1"/>
</dbReference>
<dbReference type="InterPro" id="IPR018214">
    <property type="entry name" value="GluRdtase_CS"/>
</dbReference>
<evidence type="ECO:0000313" key="20">
    <source>
        <dbReference type="Proteomes" id="UP001224412"/>
    </source>
</evidence>
<feature type="binding site" evidence="8 10">
    <location>
        <position position="109"/>
    </location>
    <ligand>
        <name>substrate</name>
    </ligand>
</feature>
<dbReference type="EMBL" id="JASNVH010000001">
    <property type="protein sequence ID" value="MDK4305977.1"/>
    <property type="molecule type" value="Genomic_DNA"/>
</dbReference>
<feature type="region of interest" description="Disordered" evidence="14">
    <location>
        <begin position="467"/>
        <end position="488"/>
    </location>
</feature>
<dbReference type="EMBL" id="JASNUQ010000003">
    <property type="protein sequence ID" value="MDK4289658.1"/>
    <property type="molecule type" value="Genomic_DNA"/>
</dbReference>
<keyword evidence="5 8" id="KW-0560">Oxidoreductase</keyword>
<feature type="binding site" evidence="8 11">
    <location>
        <begin position="210"/>
        <end position="215"/>
    </location>
    <ligand>
        <name>NADP(+)</name>
        <dbReference type="ChEBI" id="CHEBI:58349"/>
    </ligand>
</feature>
<evidence type="ECO:0000256" key="10">
    <source>
        <dbReference type="PIRSR" id="PIRSR000445-2"/>
    </source>
</evidence>
<sequence length="488" mass="52781">MSVLVVGMSHRSAPVALLERLSVDGMQREETNAELVATSSLSEAMIISTCNRLEVYCVTNSFHSGVQDVVEVLHRISHIDIDELRSYLYVRYADAAAEHMMVVASGLDSMVVGEQQIIGQVRKAYQRAVAANTAGKTLHALAQSALRAGKRVHTETKIDEAGASMVTVALNEALQYMDLGLQSGDASATVHTPDHVDEPLLIGRTALVLGAGAMASLAATHLGRLGVDKIIVANRTRERADNLVDHAHQAGVCAEAVNFEDRQQVYGKVDIIVSATGADNYTVDRASIPEQRHGHLVLIDLSLPRDIADDTAKLRGVDLVNIERLHQSLTSQSDEDTTVGHQDAKRIVREELQAFASEQRVREVVPAVSALRKHAAGVIECEMARLRQRRPHMSEDDFGQVQVAIRRAVDKLLHEPTVRAKKLAAESGAVSHETALQEMFGLEIDGSSIAVDADELPSVQEVIALGNNAGNHSRADDKAGTNKNSVDN</sequence>
<evidence type="ECO:0000256" key="5">
    <source>
        <dbReference type="ARBA" id="ARBA00023002"/>
    </source>
</evidence>
<dbReference type="InterPro" id="IPR015896">
    <property type="entry name" value="4pyrrol_synth_GluRdtase_dimer"/>
</dbReference>
<evidence type="ECO:0000256" key="7">
    <source>
        <dbReference type="ARBA" id="ARBA00047464"/>
    </source>
</evidence>
<reference evidence="19 21" key="1">
    <citation type="submission" date="2023-05" db="EMBL/GenBank/DDBJ databases">
        <title>Metabolic capabilities are highly conserved among human nasal-associated Corynebacterium species in pangenomic analyses.</title>
        <authorList>
            <person name="Tran T.H."/>
            <person name="Roberts A.Q."/>
            <person name="Escapa I.F."/>
            <person name="Gao W."/>
            <person name="Conlan S."/>
            <person name="Kong H."/>
            <person name="Segre J.A."/>
            <person name="Kelly M.S."/>
            <person name="Lemon K.P."/>
        </authorList>
    </citation>
    <scope>NUCLEOTIDE SEQUENCE</scope>
    <source>
        <strain evidence="19">KPL2773</strain>
        <strain evidence="18 21">KPL3772</strain>
    </source>
</reference>
<gene>
    <name evidence="8" type="primary">hemA</name>
    <name evidence="18" type="ORF">QPX23_02775</name>
    <name evidence="19" type="ORF">QPX42_00150</name>
</gene>
<dbReference type="NCBIfam" id="NF000744">
    <property type="entry name" value="PRK00045.1-3"/>
    <property type="match status" value="1"/>
</dbReference>
<evidence type="ECO:0000313" key="18">
    <source>
        <dbReference type="EMBL" id="MDK4289658.1"/>
    </source>
</evidence>
<dbReference type="Gene3D" id="3.30.460.30">
    <property type="entry name" value="Glutamyl-tRNA reductase, N-terminal domain"/>
    <property type="match status" value="1"/>
</dbReference>
<keyword evidence="4 8" id="KW-0521">NADP</keyword>
<evidence type="ECO:0000256" key="6">
    <source>
        <dbReference type="ARBA" id="ARBA00023244"/>
    </source>
</evidence>
<protein>
    <recommendedName>
        <fullName evidence="3 8">Glutamyl-tRNA reductase</fullName>
        <shortName evidence="8">GluTR</shortName>
        <ecNumber evidence="3 8">1.2.1.70</ecNumber>
    </recommendedName>
</protein>
<comment type="subunit">
    <text evidence="8">Homodimer.</text>
</comment>
<dbReference type="InterPro" id="IPR036343">
    <property type="entry name" value="GluRdtase_N_sf"/>
</dbReference>
<evidence type="ECO:0000256" key="8">
    <source>
        <dbReference type="HAMAP-Rule" id="MF_00087"/>
    </source>
</evidence>
<keyword evidence="21" id="KW-1185">Reference proteome</keyword>
<feature type="binding site" evidence="8 10">
    <location>
        <position position="120"/>
    </location>
    <ligand>
        <name>substrate</name>
    </ligand>
</feature>
<evidence type="ECO:0000256" key="12">
    <source>
        <dbReference type="PIRSR" id="PIRSR000445-4"/>
    </source>
</evidence>
<dbReference type="Pfam" id="PF01488">
    <property type="entry name" value="Shikimate_DH"/>
    <property type="match status" value="1"/>
</dbReference>
<keyword evidence="6 8" id="KW-0627">Porphyrin biosynthesis</keyword>
<comment type="miscellaneous">
    <text evidence="8">During catalysis, the active site Cys acts as a nucleophile attacking the alpha-carbonyl group of tRNA-bound glutamate with the formation of a thioester intermediate between enzyme and glutamate, and the concomitant release of tRNA(Glu). The thioester intermediate is finally reduced by direct hydride transfer from NADPH, to form the product GSA.</text>
</comment>
<organism evidence="19 20">
    <name type="scientific">Corynebacterium pseudodiphtheriticum</name>
    <dbReference type="NCBI Taxonomy" id="37637"/>
    <lineage>
        <taxon>Bacteria</taxon>
        <taxon>Bacillati</taxon>
        <taxon>Actinomycetota</taxon>
        <taxon>Actinomycetes</taxon>
        <taxon>Mycobacteriales</taxon>
        <taxon>Corynebacteriaceae</taxon>
        <taxon>Corynebacterium</taxon>
    </lineage>
</organism>
<feature type="domain" description="Tetrapyrrole biosynthesis glutamyl-tRNA reductase dimerisation" evidence="15">
    <location>
        <begin position="344"/>
        <end position="442"/>
    </location>
</feature>
<dbReference type="GO" id="GO:0050661">
    <property type="term" value="F:NADP binding"/>
    <property type="evidence" value="ECO:0007669"/>
    <property type="project" value="InterPro"/>
</dbReference>
<dbReference type="HAMAP" id="MF_00087">
    <property type="entry name" value="Glu_tRNA_reductase"/>
    <property type="match status" value="1"/>
</dbReference>
<evidence type="ECO:0000256" key="11">
    <source>
        <dbReference type="PIRSR" id="PIRSR000445-3"/>
    </source>
</evidence>
<comment type="domain">
    <text evidence="8">Possesses an unusual extended V-shaped dimeric structure with each monomer consisting of three distinct domains arranged along a curved 'spinal' alpha-helix. The N-terminal catalytic domain specifically recognizes the glutamate moiety of the substrate. The second domain is the NADPH-binding domain, and the third C-terminal domain is responsible for dimerization.</text>
</comment>
<dbReference type="SUPFAM" id="SSF69742">
    <property type="entry name" value="Glutamyl tRNA-reductase catalytic, N-terminal domain"/>
    <property type="match status" value="1"/>
</dbReference>
<evidence type="ECO:0000313" key="19">
    <source>
        <dbReference type="EMBL" id="MDK4305977.1"/>
    </source>
</evidence>
<evidence type="ECO:0000259" key="17">
    <source>
        <dbReference type="Pfam" id="PF05201"/>
    </source>
</evidence>
<evidence type="ECO:0000256" key="4">
    <source>
        <dbReference type="ARBA" id="ARBA00022857"/>
    </source>
</evidence>
<feature type="domain" description="Glutamyl-tRNA reductase N-terminal" evidence="17">
    <location>
        <begin position="6"/>
        <end position="156"/>
    </location>
</feature>
<dbReference type="InterPro" id="IPR006151">
    <property type="entry name" value="Shikm_DH/Glu-tRNA_Rdtase"/>
</dbReference>
<feature type="active site" description="Nucleophile" evidence="8 9">
    <location>
        <position position="50"/>
    </location>
</feature>
<dbReference type="InterPro" id="IPR015895">
    <property type="entry name" value="4pyrrol_synth_GluRdtase_N"/>
</dbReference>
<dbReference type="RefSeq" id="WP_126856553.1">
    <property type="nucleotide sequence ID" value="NZ_JAQPSQ010000004.1"/>
</dbReference>
<dbReference type="SUPFAM" id="SSF51735">
    <property type="entry name" value="NAD(P)-binding Rossmann-fold domains"/>
    <property type="match status" value="1"/>
</dbReference>
<dbReference type="Proteomes" id="UP001224412">
    <property type="component" value="Unassembled WGS sequence"/>
</dbReference>
<dbReference type="EC" id="1.2.1.70" evidence="3 8"/>
<evidence type="ECO:0000256" key="1">
    <source>
        <dbReference type="ARBA" id="ARBA00005059"/>
    </source>
</evidence>
<feature type="binding site" evidence="8 10">
    <location>
        <begin position="114"/>
        <end position="116"/>
    </location>
    <ligand>
        <name>substrate</name>
    </ligand>
</feature>